<dbReference type="AlphaFoldDB" id="D6RM05"/>
<evidence type="ECO:0000256" key="1">
    <source>
        <dbReference type="SAM" id="MobiDB-lite"/>
    </source>
</evidence>
<accession>D6RM05</accession>
<name>D6RM05_COPC7</name>
<dbReference type="KEGG" id="cci:CC1G_14356"/>
<proteinExistence type="predicted"/>
<keyword evidence="3" id="KW-1185">Reference proteome</keyword>
<dbReference type="EMBL" id="AACS02000004">
    <property type="protein sequence ID" value="EFI27863.1"/>
    <property type="molecule type" value="Genomic_DNA"/>
</dbReference>
<dbReference type="InParanoid" id="D6RM05"/>
<protein>
    <submittedName>
        <fullName evidence="2">Uncharacterized protein</fullName>
    </submittedName>
</protein>
<organism evidence="2 3">
    <name type="scientific">Coprinopsis cinerea (strain Okayama-7 / 130 / ATCC MYA-4618 / FGSC 9003)</name>
    <name type="common">Inky cap fungus</name>
    <name type="synonym">Hormographiella aspergillata</name>
    <dbReference type="NCBI Taxonomy" id="240176"/>
    <lineage>
        <taxon>Eukaryota</taxon>
        <taxon>Fungi</taxon>
        <taxon>Dikarya</taxon>
        <taxon>Basidiomycota</taxon>
        <taxon>Agaricomycotina</taxon>
        <taxon>Agaricomycetes</taxon>
        <taxon>Agaricomycetidae</taxon>
        <taxon>Agaricales</taxon>
        <taxon>Agaricineae</taxon>
        <taxon>Psathyrellaceae</taxon>
        <taxon>Coprinopsis</taxon>
    </lineage>
</organism>
<dbReference type="VEuPathDB" id="FungiDB:CC1G_14356"/>
<sequence length="178" mass="20016">MLPDEPRAHSQTQQMEQFYRVGALFYAKACHRGGREKFLLDFYMHDRARWPIPRENSQSDDDFAASVYRREMAVLNSLTFHRMTGPRIELPITWQRFAALRPGPDYDLVANQVLRLLEGEGDVDPPSEIVTTPPSAVPTRSAYEGLGESLEAPIDLTGESDQSGPSDEGDNPENPIVL</sequence>
<evidence type="ECO:0000313" key="3">
    <source>
        <dbReference type="Proteomes" id="UP000001861"/>
    </source>
</evidence>
<evidence type="ECO:0000313" key="2">
    <source>
        <dbReference type="EMBL" id="EFI27863.1"/>
    </source>
</evidence>
<dbReference type="GeneID" id="9379546"/>
<dbReference type="RefSeq" id="XP_002911357.1">
    <property type="nucleotide sequence ID" value="XM_002911311.1"/>
</dbReference>
<dbReference type="HOGENOM" id="CLU_1610667_0_0_1"/>
<comment type="caution">
    <text evidence="2">The sequence shown here is derived from an EMBL/GenBank/DDBJ whole genome shotgun (WGS) entry which is preliminary data.</text>
</comment>
<dbReference type="Proteomes" id="UP000001861">
    <property type="component" value="Unassembled WGS sequence"/>
</dbReference>
<reference evidence="2 3" key="1">
    <citation type="journal article" date="2010" name="Proc. Natl. Acad. Sci. U.S.A.">
        <title>Insights into evolution of multicellular fungi from the assembled chromosomes of the mushroom Coprinopsis cinerea (Coprinus cinereus).</title>
        <authorList>
            <person name="Stajich J.E."/>
            <person name="Wilke S.K."/>
            <person name="Ahren D."/>
            <person name="Au C.H."/>
            <person name="Birren B.W."/>
            <person name="Borodovsky M."/>
            <person name="Burns C."/>
            <person name="Canback B."/>
            <person name="Casselton L.A."/>
            <person name="Cheng C.K."/>
            <person name="Deng J."/>
            <person name="Dietrich F.S."/>
            <person name="Fargo D.C."/>
            <person name="Farman M.L."/>
            <person name="Gathman A.C."/>
            <person name="Goldberg J."/>
            <person name="Guigo R."/>
            <person name="Hoegger P.J."/>
            <person name="Hooker J.B."/>
            <person name="Huggins A."/>
            <person name="James T.Y."/>
            <person name="Kamada T."/>
            <person name="Kilaru S."/>
            <person name="Kodira C."/>
            <person name="Kues U."/>
            <person name="Kupfer D."/>
            <person name="Kwan H.S."/>
            <person name="Lomsadze A."/>
            <person name="Li W."/>
            <person name="Lilly W.W."/>
            <person name="Ma L.J."/>
            <person name="Mackey A.J."/>
            <person name="Manning G."/>
            <person name="Martin F."/>
            <person name="Muraguchi H."/>
            <person name="Natvig D.O."/>
            <person name="Palmerini H."/>
            <person name="Ramesh M.A."/>
            <person name="Rehmeyer C.J."/>
            <person name="Roe B.A."/>
            <person name="Shenoy N."/>
            <person name="Stanke M."/>
            <person name="Ter-Hovhannisyan V."/>
            <person name="Tunlid A."/>
            <person name="Velagapudi R."/>
            <person name="Vision T.J."/>
            <person name="Zeng Q."/>
            <person name="Zolan M.E."/>
            <person name="Pukkila P.J."/>
        </authorList>
    </citation>
    <scope>NUCLEOTIDE SEQUENCE [LARGE SCALE GENOMIC DNA]</scope>
    <source>
        <strain evidence="3">Okayama-7 / 130 / ATCC MYA-4618 / FGSC 9003</strain>
    </source>
</reference>
<feature type="region of interest" description="Disordered" evidence="1">
    <location>
        <begin position="124"/>
        <end position="178"/>
    </location>
</feature>
<gene>
    <name evidence="2" type="ORF">CC1G_14356</name>
</gene>